<keyword evidence="2" id="KW-1185">Reference proteome</keyword>
<dbReference type="EMBL" id="FNVR01000045">
    <property type="protein sequence ID" value="SEG48062.1"/>
    <property type="molecule type" value="Genomic_DNA"/>
</dbReference>
<protein>
    <submittedName>
        <fullName evidence="1">Uncharacterized protein</fullName>
    </submittedName>
</protein>
<reference evidence="2" key="1">
    <citation type="submission" date="2016-10" db="EMBL/GenBank/DDBJ databases">
        <authorList>
            <person name="Varghese N."/>
            <person name="Submissions S."/>
        </authorList>
    </citation>
    <scope>NUCLEOTIDE SEQUENCE [LARGE SCALE GENOMIC DNA]</scope>
    <source>
        <strain evidence="2">DSM 17298</strain>
    </source>
</reference>
<accession>A0A1H6AI43</accession>
<evidence type="ECO:0000313" key="2">
    <source>
        <dbReference type="Proteomes" id="UP000236736"/>
    </source>
</evidence>
<evidence type="ECO:0000313" key="1">
    <source>
        <dbReference type="EMBL" id="SEG48062.1"/>
    </source>
</evidence>
<sequence length="70" mass="8206">MMIFSYLRDVFHPFFVENPNFAVNLAVDLINFLDFYLGKQPTTNRRVLDPCPQGCEKHNATTTRQHLSYL</sequence>
<organism evidence="1 2">
    <name type="scientific">Algoriphagus boritolerans DSM 17298 = JCM 18970</name>
    <dbReference type="NCBI Taxonomy" id="1120964"/>
    <lineage>
        <taxon>Bacteria</taxon>
        <taxon>Pseudomonadati</taxon>
        <taxon>Bacteroidota</taxon>
        <taxon>Cytophagia</taxon>
        <taxon>Cytophagales</taxon>
        <taxon>Cyclobacteriaceae</taxon>
        <taxon>Algoriphagus</taxon>
    </lineage>
</organism>
<dbReference type="Proteomes" id="UP000236736">
    <property type="component" value="Unassembled WGS sequence"/>
</dbReference>
<proteinExistence type="predicted"/>
<dbReference type="AlphaFoldDB" id="A0A1H6AI43"/>
<name>A0A1H6AI43_9BACT</name>
<gene>
    <name evidence="1" type="ORF">SAMN03080598_04142</name>
</gene>